<feature type="chain" id="PRO_5040214481" evidence="1">
    <location>
        <begin position="23"/>
        <end position="240"/>
    </location>
</feature>
<sequence length="240" mass="25821">MERFHLLVPLIIAFLVLGAARSDDVPDQLYAILSHPSMQNNVVNTSSADPNNPLKSALTLDTVVLLSTSNEILFNVQVMAIAQMRVVAVCREKVVVQTIAALMDRAEFVMPPGAVLVRQLAAVTIYITGTVCCNDGTNRCVTPSQLDSNKKCCSTDTYPVNGICCSKESYRSDGVCCPPDKPIASDNQCCPRDMNVTNGVCCPKNMMGIDNQCCPQNNAVIDGKCCPQDSIGSDGHCISR</sequence>
<feature type="signal peptide" evidence="1">
    <location>
        <begin position="1"/>
        <end position="22"/>
    </location>
</feature>
<gene>
    <name evidence="2" type="ORF">PBRASI_LOCUS8924</name>
</gene>
<evidence type="ECO:0000313" key="3">
    <source>
        <dbReference type="Proteomes" id="UP000789739"/>
    </source>
</evidence>
<keyword evidence="1" id="KW-0732">Signal</keyword>
<accession>A0A9N9D768</accession>
<dbReference type="EMBL" id="CAJVPI010001740">
    <property type="protein sequence ID" value="CAG8624981.1"/>
    <property type="molecule type" value="Genomic_DNA"/>
</dbReference>
<evidence type="ECO:0000313" key="2">
    <source>
        <dbReference type="EMBL" id="CAG8624981.1"/>
    </source>
</evidence>
<organism evidence="2 3">
    <name type="scientific">Paraglomus brasilianum</name>
    <dbReference type="NCBI Taxonomy" id="144538"/>
    <lineage>
        <taxon>Eukaryota</taxon>
        <taxon>Fungi</taxon>
        <taxon>Fungi incertae sedis</taxon>
        <taxon>Mucoromycota</taxon>
        <taxon>Glomeromycotina</taxon>
        <taxon>Glomeromycetes</taxon>
        <taxon>Paraglomerales</taxon>
        <taxon>Paraglomeraceae</taxon>
        <taxon>Paraglomus</taxon>
    </lineage>
</organism>
<dbReference type="Proteomes" id="UP000789739">
    <property type="component" value="Unassembled WGS sequence"/>
</dbReference>
<protein>
    <submittedName>
        <fullName evidence="2">2295_t:CDS:1</fullName>
    </submittedName>
</protein>
<evidence type="ECO:0000256" key="1">
    <source>
        <dbReference type="SAM" id="SignalP"/>
    </source>
</evidence>
<keyword evidence="3" id="KW-1185">Reference proteome</keyword>
<dbReference type="OrthoDB" id="439917at2759"/>
<proteinExistence type="predicted"/>
<reference evidence="2" key="1">
    <citation type="submission" date="2021-06" db="EMBL/GenBank/DDBJ databases">
        <authorList>
            <person name="Kallberg Y."/>
            <person name="Tangrot J."/>
            <person name="Rosling A."/>
        </authorList>
    </citation>
    <scope>NUCLEOTIDE SEQUENCE</scope>
    <source>
        <strain evidence="2">BR232B</strain>
    </source>
</reference>
<dbReference type="AlphaFoldDB" id="A0A9N9D768"/>
<name>A0A9N9D768_9GLOM</name>
<comment type="caution">
    <text evidence="2">The sequence shown here is derived from an EMBL/GenBank/DDBJ whole genome shotgun (WGS) entry which is preliminary data.</text>
</comment>